<dbReference type="EMBL" id="JACEFF010000048">
    <property type="protein sequence ID" value="KAH9645359.1"/>
    <property type="molecule type" value="Genomic_DNA"/>
</dbReference>
<gene>
    <name evidence="2" type="ORF">HF086_011123</name>
</gene>
<name>A0A922MYQ6_SPOEX</name>
<evidence type="ECO:0000256" key="1">
    <source>
        <dbReference type="SAM" id="Phobius"/>
    </source>
</evidence>
<keyword evidence="1" id="KW-0472">Membrane</keyword>
<keyword evidence="1" id="KW-0812">Transmembrane</keyword>
<feature type="transmembrane region" description="Helical" evidence="1">
    <location>
        <begin position="44"/>
        <end position="65"/>
    </location>
</feature>
<dbReference type="AlphaFoldDB" id="A0A922MYQ6"/>
<protein>
    <recommendedName>
        <fullName evidence="4">Transmembrane protein</fullName>
    </recommendedName>
</protein>
<sequence length="66" mass="7623">MKGLHLKLVGSYHHHRKCLLTSILGKHTKWRIKRSPVMLLRSKYMVNILIIIILISVLSILLPALL</sequence>
<accession>A0A922MYQ6</accession>
<keyword evidence="1" id="KW-1133">Transmembrane helix</keyword>
<proteinExistence type="predicted"/>
<dbReference type="Proteomes" id="UP000814243">
    <property type="component" value="Unassembled WGS sequence"/>
</dbReference>
<evidence type="ECO:0000313" key="2">
    <source>
        <dbReference type="EMBL" id="KAH9645359.1"/>
    </source>
</evidence>
<comment type="caution">
    <text evidence="2">The sequence shown here is derived from an EMBL/GenBank/DDBJ whole genome shotgun (WGS) entry which is preliminary data.</text>
</comment>
<reference evidence="2" key="1">
    <citation type="journal article" date="2021" name="G3 (Bethesda)">
        <title>Genome and transcriptome analysis of the beet armyworm Spodoptera exigua reveals targets for pest control. .</title>
        <authorList>
            <person name="Simon S."/>
            <person name="Breeschoten T."/>
            <person name="Jansen H.J."/>
            <person name="Dirks R.P."/>
            <person name="Schranz M.E."/>
            <person name="Ros V.I.D."/>
        </authorList>
    </citation>
    <scope>NUCLEOTIDE SEQUENCE</scope>
    <source>
        <strain evidence="2">TB_SE_WUR_2020</strain>
    </source>
</reference>
<organism evidence="2 3">
    <name type="scientific">Spodoptera exigua</name>
    <name type="common">Beet armyworm</name>
    <name type="synonym">Noctua fulgens</name>
    <dbReference type="NCBI Taxonomy" id="7107"/>
    <lineage>
        <taxon>Eukaryota</taxon>
        <taxon>Metazoa</taxon>
        <taxon>Ecdysozoa</taxon>
        <taxon>Arthropoda</taxon>
        <taxon>Hexapoda</taxon>
        <taxon>Insecta</taxon>
        <taxon>Pterygota</taxon>
        <taxon>Neoptera</taxon>
        <taxon>Endopterygota</taxon>
        <taxon>Lepidoptera</taxon>
        <taxon>Glossata</taxon>
        <taxon>Ditrysia</taxon>
        <taxon>Noctuoidea</taxon>
        <taxon>Noctuidae</taxon>
        <taxon>Amphipyrinae</taxon>
        <taxon>Spodoptera</taxon>
    </lineage>
</organism>
<evidence type="ECO:0008006" key="4">
    <source>
        <dbReference type="Google" id="ProtNLM"/>
    </source>
</evidence>
<evidence type="ECO:0000313" key="3">
    <source>
        <dbReference type="Proteomes" id="UP000814243"/>
    </source>
</evidence>